<sequence>MREAKGNSIDVWKRIQHASVLTCFGVLEPMPWRRSGTGNWTAQNSRLNMIGYGVSCGSTLRSSTKANEPFLDNFPHVWTSKLHQPSSSSPLHAIAIRCNCFSFRSRHTPTPHKMFRNALRQSTRVVGALSASSRVAVRNAAPTVSALQSRTYAEAKASPTEVSSILEQRIRGVQEESNLAETGRVLSVGYVAIRVGKSLAANRGSFASTQSSTTTKTHQLSCG</sequence>
<evidence type="ECO:0000313" key="1">
    <source>
        <dbReference type="EMBL" id="KAK4444291.1"/>
    </source>
</evidence>
<evidence type="ECO:0000313" key="2">
    <source>
        <dbReference type="Proteomes" id="UP001321760"/>
    </source>
</evidence>
<comment type="caution">
    <text evidence="1">The sequence shown here is derived from an EMBL/GenBank/DDBJ whole genome shotgun (WGS) entry which is preliminary data.</text>
</comment>
<dbReference type="AlphaFoldDB" id="A0AAV9GB06"/>
<protein>
    <submittedName>
        <fullName evidence="1">Uncharacterized protein</fullName>
    </submittedName>
</protein>
<keyword evidence="2" id="KW-1185">Reference proteome</keyword>
<organism evidence="1 2">
    <name type="scientific">Podospora aff. communis PSN243</name>
    <dbReference type="NCBI Taxonomy" id="3040156"/>
    <lineage>
        <taxon>Eukaryota</taxon>
        <taxon>Fungi</taxon>
        <taxon>Dikarya</taxon>
        <taxon>Ascomycota</taxon>
        <taxon>Pezizomycotina</taxon>
        <taxon>Sordariomycetes</taxon>
        <taxon>Sordariomycetidae</taxon>
        <taxon>Sordariales</taxon>
        <taxon>Podosporaceae</taxon>
        <taxon>Podospora</taxon>
    </lineage>
</organism>
<dbReference type="EMBL" id="MU865979">
    <property type="protein sequence ID" value="KAK4444291.1"/>
    <property type="molecule type" value="Genomic_DNA"/>
</dbReference>
<gene>
    <name evidence="1" type="ORF">QBC34DRAFT_186256</name>
</gene>
<proteinExistence type="predicted"/>
<reference evidence="1" key="1">
    <citation type="journal article" date="2023" name="Mol. Phylogenet. Evol.">
        <title>Genome-scale phylogeny and comparative genomics of the fungal order Sordariales.</title>
        <authorList>
            <person name="Hensen N."/>
            <person name="Bonometti L."/>
            <person name="Westerberg I."/>
            <person name="Brannstrom I.O."/>
            <person name="Guillou S."/>
            <person name="Cros-Aarteil S."/>
            <person name="Calhoun S."/>
            <person name="Haridas S."/>
            <person name="Kuo A."/>
            <person name="Mondo S."/>
            <person name="Pangilinan J."/>
            <person name="Riley R."/>
            <person name="LaButti K."/>
            <person name="Andreopoulos B."/>
            <person name="Lipzen A."/>
            <person name="Chen C."/>
            <person name="Yan M."/>
            <person name="Daum C."/>
            <person name="Ng V."/>
            <person name="Clum A."/>
            <person name="Steindorff A."/>
            <person name="Ohm R.A."/>
            <person name="Martin F."/>
            <person name="Silar P."/>
            <person name="Natvig D.O."/>
            <person name="Lalanne C."/>
            <person name="Gautier V."/>
            <person name="Ament-Velasquez S.L."/>
            <person name="Kruys A."/>
            <person name="Hutchinson M.I."/>
            <person name="Powell A.J."/>
            <person name="Barry K."/>
            <person name="Miller A.N."/>
            <person name="Grigoriev I.V."/>
            <person name="Debuchy R."/>
            <person name="Gladieux P."/>
            <person name="Hiltunen Thoren M."/>
            <person name="Johannesson H."/>
        </authorList>
    </citation>
    <scope>NUCLEOTIDE SEQUENCE</scope>
    <source>
        <strain evidence="1">PSN243</strain>
    </source>
</reference>
<dbReference type="Proteomes" id="UP001321760">
    <property type="component" value="Unassembled WGS sequence"/>
</dbReference>
<name>A0AAV9GB06_9PEZI</name>
<accession>A0AAV9GB06</accession>
<reference evidence="1" key="2">
    <citation type="submission" date="2023-05" db="EMBL/GenBank/DDBJ databases">
        <authorList>
            <consortium name="Lawrence Berkeley National Laboratory"/>
            <person name="Steindorff A."/>
            <person name="Hensen N."/>
            <person name="Bonometti L."/>
            <person name="Westerberg I."/>
            <person name="Brannstrom I.O."/>
            <person name="Guillou S."/>
            <person name="Cros-Aarteil S."/>
            <person name="Calhoun S."/>
            <person name="Haridas S."/>
            <person name="Kuo A."/>
            <person name="Mondo S."/>
            <person name="Pangilinan J."/>
            <person name="Riley R."/>
            <person name="Labutti K."/>
            <person name="Andreopoulos B."/>
            <person name="Lipzen A."/>
            <person name="Chen C."/>
            <person name="Yanf M."/>
            <person name="Daum C."/>
            <person name="Ng V."/>
            <person name="Clum A."/>
            <person name="Ohm R."/>
            <person name="Martin F."/>
            <person name="Silar P."/>
            <person name="Natvig D."/>
            <person name="Lalanne C."/>
            <person name="Gautier V."/>
            <person name="Ament-Velasquez S.L."/>
            <person name="Kruys A."/>
            <person name="Hutchinson M.I."/>
            <person name="Powell A.J."/>
            <person name="Barry K."/>
            <person name="Miller A.N."/>
            <person name="Grigoriev I.V."/>
            <person name="Debuchy R."/>
            <person name="Gladieux P."/>
            <person name="Thoren M.H."/>
            <person name="Johannesson H."/>
        </authorList>
    </citation>
    <scope>NUCLEOTIDE SEQUENCE</scope>
    <source>
        <strain evidence="1">PSN243</strain>
    </source>
</reference>